<keyword evidence="2" id="KW-1185">Reference proteome</keyword>
<organism evidence="1 2">
    <name type="scientific">Streptomyces coryli</name>
    <dbReference type="NCBI Taxonomy" id="1128680"/>
    <lineage>
        <taxon>Bacteria</taxon>
        <taxon>Bacillati</taxon>
        <taxon>Actinomycetota</taxon>
        <taxon>Actinomycetes</taxon>
        <taxon>Kitasatosporales</taxon>
        <taxon>Streptomycetaceae</taxon>
        <taxon>Streptomyces</taxon>
    </lineage>
</organism>
<dbReference type="EMBL" id="JAAKZV010000119">
    <property type="protein sequence ID" value="NGN66976.1"/>
    <property type="molecule type" value="Genomic_DNA"/>
</dbReference>
<reference evidence="1 2" key="1">
    <citation type="submission" date="2020-02" db="EMBL/GenBank/DDBJ databases">
        <title>Whole-genome analyses of novel actinobacteria.</title>
        <authorList>
            <person name="Sahin N."/>
        </authorList>
    </citation>
    <scope>NUCLEOTIDE SEQUENCE [LARGE SCALE GENOMIC DNA]</scope>
    <source>
        <strain evidence="1 2">A7024</strain>
    </source>
</reference>
<evidence type="ECO:0000313" key="1">
    <source>
        <dbReference type="EMBL" id="NGN66976.1"/>
    </source>
</evidence>
<accession>A0A6G4U5I7</accession>
<evidence type="ECO:0000313" key="2">
    <source>
        <dbReference type="Proteomes" id="UP000481583"/>
    </source>
</evidence>
<sequence length="126" mass="13302">MLAAIGLTAGSAAADNGYADITPQGYANFIGNGDKLSACDNSGTDGVKVRASVQKWNDSLNVWQAVKAVDAPLGGGCDNTTADVEPDSALVRVHIWTERSSTGANLEHDYSRSFHADNGTTWHYDD</sequence>
<name>A0A6G4U5I7_9ACTN</name>
<dbReference type="AlphaFoldDB" id="A0A6G4U5I7"/>
<protein>
    <submittedName>
        <fullName evidence="1">Uncharacterized protein</fullName>
    </submittedName>
</protein>
<proteinExistence type="predicted"/>
<dbReference type="RefSeq" id="WP_165240281.1">
    <property type="nucleotide sequence ID" value="NZ_JAAKZV010000119.1"/>
</dbReference>
<gene>
    <name evidence="1" type="ORF">G5C51_24095</name>
</gene>
<comment type="caution">
    <text evidence="1">The sequence shown here is derived from an EMBL/GenBank/DDBJ whole genome shotgun (WGS) entry which is preliminary data.</text>
</comment>
<dbReference type="Proteomes" id="UP000481583">
    <property type="component" value="Unassembled WGS sequence"/>
</dbReference>